<keyword evidence="1" id="KW-1133">Transmembrane helix</keyword>
<gene>
    <name evidence="2" type="ORF">HMPREF9013_1027</name>
</gene>
<dbReference type="AlphaFoldDB" id="D2MMP4"/>
<feature type="transmembrane region" description="Helical" evidence="1">
    <location>
        <begin position="12"/>
        <end position="29"/>
    </location>
</feature>
<dbReference type="EMBL" id="ADFR01000002">
    <property type="protein sequence ID" value="EFC06320.1"/>
    <property type="molecule type" value="Genomic_DNA"/>
</dbReference>
<dbReference type="eggNOG" id="ENOG502ZJA4">
    <property type="taxonomic scope" value="Bacteria"/>
</dbReference>
<reference evidence="3" key="1">
    <citation type="submission" date="2009-12" db="EMBL/GenBank/DDBJ databases">
        <title>Sequence of Clostridiales genomosp. BVAB3 str. UPII9-5.</title>
        <authorList>
            <person name="Madupu R."/>
            <person name="Durkin A.S."/>
            <person name="Torralba M."/>
            <person name="Methe B."/>
            <person name="Sutton G.G."/>
            <person name="Strausberg R.L."/>
            <person name="Nelson K.E."/>
        </authorList>
    </citation>
    <scope>NUCLEOTIDE SEQUENCE [LARGE SCALE GENOMIC DNA]</scope>
    <source>
        <strain evidence="3">W1219</strain>
    </source>
</reference>
<sequence>MKKWLNVQNKYTYLFLLTIPIGILKMILMDFRLGFNLPEFVSSLVIMNIGVYFFVRFNTYSHFYNPDHPKPKS</sequence>
<keyword evidence="1" id="KW-0812">Transmembrane</keyword>
<feature type="transmembrane region" description="Helical" evidence="1">
    <location>
        <begin position="35"/>
        <end position="55"/>
    </location>
</feature>
<evidence type="ECO:0000313" key="3">
    <source>
        <dbReference type="Proteomes" id="UP000005017"/>
    </source>
</evidence>
<protein>
    <submittedName>
        <fullName evidence="2">Uncharacterized protein</fullName>
    </submittedName>
</protein>
<accession>D2MMP4</accession>
<evidence type="ECO:0000256" key="1">
    <source>
        <dbReference type="SAM" id="Phobius"/>
    </source>
</evidence>
<evidence type="ECO:0000313" key="2">
    <source>
        <dbReference type="EMBL" id="EFC06320.1"/>
    </source>
</evidence>
<name>D2MMP4_9FIRM</name>
<organism evidence="2 3">
    <name type="scientific">Bulleidia extructa W1219</name>
    <dbReference type="NCBI Taxonomy" id="679192"/>
    <lineage>
        <taxon>Bacteria</taxon>
        <taxon>Bacillati</taxon>
        <taxon>Bacillota</taxon>
        <taxon>Erysipelotrichia</taxon>
        <taxon>Erysipelotrichales</taxon>
        <taxon>Erysipelotrichaceae</taxon>
        <taxon>Bulleidia</taxon>
    </lineage>
</organism>
<dbReference type="Proteomes" id="UP000005017">
    <property type="component" value="Unassembled WGS sequence"/>
</dbReference>
<keyword evidence="1" id="KW-0472">Membrane</keyword>
<comment type="caution">
    <text evidence="2">The sequence shown here is derived from an EMBL/GenBank/DDBJ whole genome shotgun (WGS) entry which is preliminary data.</text>
</comment>
<proteinExistence type="predicted"/>
<keyword evidence="3" id="KW-1185">Reference proteome</keyword>